<dbReference type="InterPro" id="IPR001296">
    <property type="entry name" value="Glyco_trans_1"/>
</dbReference>
<evidence type="ECO:0000313" key="5">
    <source>
        <dbReference type="Proteomes" id="UP001154272"/>
    </source>
</evidence>
<keyword evidence="1" id="KW-0175">Coiled coil</keyword>
<dbReference type="EMBL" id="CAMXCH010000004">
    <property type="protein sequence ID" value="CAI3953154.1"/>
    <property type="molecule type" value="Genomic_DNA"/>
</dbReference>
<feature type="domain" description="Glycosyl transferase family 1" evidence="2">
    <location>
        <begin position="748"/>
        <end position="905"/>
    </location>
</feature>
<accession>A0ABM9HSV0</accession>
<name>A0ABM9HSV0_9PROT</name>
<dbReference type="Proteomes" id="UP001154272">
    <property type="component" value="Unassembled WGS sequence"/>
</dbReference>
<proteinExistence type="predicted"/>
<evidence type="ECO:0000313" key="4">
    <source>
        <dbReference type="EMBL" id="CAI3953154.1"/>
    </source>
</evidence>
<comment type="caution">
    <text evidence="4">The sequence shown here is derived from an EMBL/GenBank/DDBJ whole genome shotgun (WGS) entry which is preliminary data.</text>
</comment>
<dbReference type="InterPro" id="IPR028098">
    <property type="entry name" value="Glyco_trans_4-like_N"/>
</dbReference>
<dbReference type="InterPro" id="IPR050194">
    <property type="entry name" value="Glycosyltransferase_grp1"/>
</dbReference>
<feature type="coiled-coil region" evidence="1">
    <location>
        <begin position="17"/>
        <end position="58"/>
    </location>
</feature>
<dbReference type="RefSeq" id="WP_282024446.1">
    <property type="nucleotide sequence ID" value="NZ_CAMXCH010000004.1"/>
</dbReference>
<dbReference type="Pfam" id="PF13439">
    <property type="entry name" value="Glyco_transf_4"/>
    <property type="match status" value="1"/>
</dbReference>
<organism evidence="4 5">
    <name type="scientific">Commensalibacter papalotli</name>
    <name type="common">ex Botero et al. 2024</name>
    <dbReference type="NCBI Taxonomy" id="2972766"/>
    <lineage>
        <taxon>Bacteria</taxon>
        <taxon>Pseudomonadati</taxon>
        <taxon>Pseudomonadota</taxon>
        <taxon>Alphaproteobacteria</taxon>
        <taxon>Acetobacterales</taxon>
        <taxon>Acetobacteraceae</taxon>
    </lineage>
</organism>
<evidence type="ECO:0000256" key="1">
    <source>
        <dbReference type="SAM" id="Coils"/>
    </source>
</evidence>
<dbReference type="SUPFAM" id="SSF53756">
    <property type="entry name" value="UDP-Glycosyltransferase/glycogen phosphorylase"/>
    <property type="match status" value="2"/>
</dbReference>
<keyword evidence="5" id="KW-1185">Reference proteome</keyword>
<gene>
    <name evidence="4" type="ORF">R83534S58_LOCUS1837</name>
</gene>
<dbReference type="Gene3D" id="3.40.50.2000">
    <property type="entry name" value="Glycogen Phosphorylase B"/>
    <property type="match status" value="4"/>
</dbReference>
<sequence length="944" mass="108249">MTKKIKKNLSESYSNSLKLSSLKISNLQSEISNLKGEVSNLQSKISNIQSEIKEKETLIQRIKTPLYCKVTLLNGMVSYFVKGQFFKEYPLKIVKKRLFEVYKEEGYRGIYRKLILRFPKLRAIFQKFESTKKQSEHSQHNVVPAQNTFIDNIDLIYNYQFPNNKSNSQYPLILIIAEVTLPQCYKYRVQQKVEHLERLGWIVKVSDWRTQKQVMSLLQISQEVIFYRVPAFPNVLEQLQEAKRLGLKPWWEVDDLIINQERYAECGFMQYLSTEEKNLLFFGTGLYRKTMFSCEHAIASTQALAKVMQQEGVPEVYVIENALDQNTLNIAERLNRSKVNKTIKEKNSDEVTIVYGSGSNTHNADFLAASMGILSALKNEKRLRLSIVGELDLPIEFQDVINQITYTPPQSYERYLELLAQGDIAIAPLEPILFNDAKSNIKYLEASILGVPSVCSPRQAFSDVIRDSENGFLANTSDEWKEKLLLLARDKELRCSMAQQAYQSVISRYSPKVITDQQVQPVFGLPVKQVVKKNSLKILVVNVYYDPYSFGGATFVAEEMARRIHQHEDVEVTIFTSRPVKGQERGLCKYKNHGSIVYSVDIPSAIHASQQFDNVEIIEPFEMVLDAVKPDIVHFHSIQNMGLQMLFSCQSKQIPYVITLHDSWWLCNRQFMTRSNGNYCFQTKIDLRVCQTCEAHADYIPLRSMMMKQGLQAASLLLSPSETHRQLYIANDIDEASIKVNRNGIVRPKKKRPSRPTNTPLRFGFVAGDEAIKGAQVIQKAFKSLRRSDWELKIIDSKINMGFAPIDVSNWGVEGKVVTIPPYDVQGKDDFFYGIDVLLFPSQWKESYGMTVREALLRDVWVICSNPGGQSEDVVDGVNGTYVSLTGDSEELKRVIEDLLDKASMFDNYVNTHKDHIATMEEQTEELLGYYYQIKEETQQLSLT</sequence>
<dbReference type="CDD" id="cd03823">
    <property type="entry name" value="GT4_ExpE7-like"/>
    <property type="match status" value="1"/>
</dbReference>
<evidence type="ECO:0000259" key="2">
    <source>
        <dbReference type="Pfam" id="PF00534"/>
    </source>
</evidence>
<dbReference type="Pfam" id="PF13692">
    <property type="entry name" value="Glyco_trans_1_4"/>
    <property type="match status" value="1"/>
</dbReference>
<feature type="domain" description="Glycosyltransferase subfamily 4-like N-terminal" evidence="3">
    <location>
        <begin position="550"/>
        <end position="745"/>
    </location>
</feature>
<reference evidence="4" key="1">
    <citation type="submission" date="2022-10" db="EMBL/GenBank/DDBJ databases">
        <authorList>
            <person name="Botero Cardona J."/>
        </authorList>
    </citation>
    <scope>NUCLEOTIDE SEQUENCE</scope>
    <source>
        <strain evidence="4">R-83534</strain>
    </source>
</reference>
<dbReference type="PANTHER" id="PTHR45947">
    <property type="entry name" value="SULFOQUINOVOSYL TRANSFERASE SQD2"/>
    <property type="match status" value="1"/>
</dbReference>
<dbReference type="Pfam" id="PF00534">
    <property type="entry name" value="Glycos_transf_1"/>
    <property type="match status" value="1"/>
</dbReference>
<dbReference type="PANTHER" id="PTHR45947:SF14">
    <property type="entry name" value="SLL1723 PROTEIN"/>
    <property type="match status" value="1"/>
</dbReference>
<evidence type="ECO:0000259" key="3">
    <source>
        <dbReference type="Pfam" id="PF13439"/>
    </source>
</evidence>
<protein>
    <submittedName>
        <fullName evidence="4">Glycosyltransferase involved in cell wall bisynthesis (RfaB) (PDB:2IV7)</fullName>
    </submittedName>
</protein>